<evidence type="ECO:0000256" key="4">
    <source>
        <dbReference type="ARBA" id="ARBA00023027"/>
    </source>
</evidence>
<gene>
    <name evidence="7" type="ORF">DI551_06820</name>
</gene>
<keyword evidence="3" id="KW-0521">NADP</keyword>
<evidence type="ECO:0000259" key="6">
    <source>
        <dbReference type="PROSITE" id="PS51383"/>
    </source>
</evidence>
<dbReference type="AlphaFoldDB" id="A0A2W5MXX2"/>
<dbReference type="Pfam" id="PF01256">
    <property type="entry name" value="Carb_kinase"/>
    <property type="match status" value="1"/>
</dbReference>
<dbReference type="Gene3D" id="3.40.1190.20">
    <property type="match status" value="1"/>
</dbReference>
<evidence type="ECO:0000256" key="3">
    <source>
        <dbReference type="ARBA" id="ARBA00022857"/>
    </source>
</evidence>
<dbReference type="GO" id="GO:0052855">
    <property type="term" value="F:ADP-dependent NAD(P)H-hydrate dehydratase activity"/>
    <property type="evidence" value="ECO:0007669"/>
    <property type="project" value="TreeGrafter"/>
</dbReference>
<evidence type="ECO:0000313" key="7">
    <source>
        <dbReference type="EMBL" id="PZQ45654.1"/>
    </source>
</evidence>
<sequence>KALNKECVLTPHEGEFARLFPDIVGPKAIRAEKAAEMAGCTVLIKGADTVIADNESETVIQETDAPYLATAGSGDVLAGMITGLIAQGMPSFKAACAAIYIHAEMGKSYGAGLVASDLPDLIPFVLKDLV</sequence>
<name>A0A2W5MXX2_9BACT</name>
<protein>
    <submittedName>
        <fullName evidence="7">Bifunctional ADP-dependent NAD(P)H-hydrate dehydratase/NAD(P)H-hydrate epimerase</fullName>
    </submittedName>
</protein>
<reference evidence="7 8" key="1">
    <citation type="submission" date="2017-08" db="EMBL/GenBank/DDBJ databases">
        <title>Infants hospitalized years apart are colonized by the same room-sourced microbial strains.</title>
        <authorList>
            <person name="Brooks B."/>
            <person name="Olm M.R."/>
            <person name="Firek B.A."/>
            <person name="Baker R."/>
            <person name="Thomas B.C."/>
            <person name="Morowitz M.J."/>
            <person name="Banfield J.F."/>
        </authorList>
    </citation>
    <scope>NUCLEOTIDE SEQUENCE [LARGE SCALE GENOMIC DNA]</scope>
    <source>
        <strain evidence="7">S2_005_002_R2_29</strain>
    </source>
</reference>
<dbReference type="PROSITE" id="PS01050">
    <property type="entry name" value="YJEF_C_2"/>
    <property type="match status" value="1"/>
</dbReference>
<dbReference type="GO" id="GO:0005524">
    <property type="term" value="F:ATP binding"/>
    <property type="evidence" value="ECO:0007669"/>
    <property type="project" value="UniProtKB-KW"/>
</dbReference>
<dbReference type="GO" id="GO:0110051">
    <property type="term" value="P:metabolite repair"/>
    <property type="evidence" value="ECO:0007669"/>
    <property type="project" value="TreeGrafter"/>
</dbReference>
<evidence type="ECO:0000256" key="5">
    <source>
        <dbReference type="ARBA" id="ARBA00023239"/>
    </source>
</evidence>
<accession>A0A2W5MXX2</accession>
<dbReference type="Proteomes" id="UP000249417">
    <property type="component" value="Unassembled WGS sequence"/>
</dbReference>
<proteinExistence type="predicted"/>
<evidence type="ECO:0000256" key="1">
    <source>
        <dbReference type="ARBA" id="ARBA00022741"/>
    </source>
</evidence>
<dbReference type="InterPro" id="IPR017953">
    <property type="entry name" value="Carbohydrate_kinase_pred_CS"/>
</dbReference>
<keyword evidence="1" id="KW-0547">Nucleotide-binding</keyword>
<keyword evidence="5" id="KW-0456">Lyase</keyword>
<feature type="domain" description="YjeF C-terminal" evidence="6">
    <location>
        <begin position="1"/>
        <end position="129"/>
    </location>
</feature>
<organism evidence="7 8">
    <name type="scientific">Micavibrio aeruginosavorus</name>
    <dbReference type="NCBI Taxonomy" id="349221"/>
    <lineage>
        <taxon>Bacteria</taxon>
        <taxon>Pseudomonadati</taxon>
        <taxon>Bdellovibrionota</taxon>
        <taxon>Bdellovibrionia</taxon>
        <taxon>Bdellovibrionales</taxon>
        <taxon>Pseudobdellovibrionaceae</taxon>
        <taxon>Micavibrio</taxon>
    </lineage>
</organism>
<dbReference type="PANTHER" id="PTHR12592">
    <property type="entry name" value="ATP-DEPENDENT (S)-NAD(P)H-HYDRATE DEHYDRATASE FAMILY MEMBER"/>
    <property type="match status" value="1"/>
</dbReference>
<dbReference type="EMBL" id="QFQB01000042">
    <property type="protein sequence ID" value="PZQ45654.1"/>
    <property type="molecule type" value="Genomic_DNA"/>
</dbReference>
<keyword evidence="2" id="KW-0067">ATP-binding</keyword>
<comment type="caution">
    <text evidence="7">The sequence shown here is derived from an EMBL/GenBank/DDBJ whole genome shotgun (WGS) entry which is preliminary data.</text>
</comment>
<dbReference type="InterPro" id="IPR000631">
    <property type="entry name" value="CARKD"/>
</dbReference>
<dbReference type="CDD" id="cd01171">
    <property type="entry name" value="YXKO-related"/>
    <property type="match status" value="1"/>
</dbReference>
<keyword evidence="4" id="KW-0520">NAD</keyword>
<dbReference type="InterPro" id="IPR029056">
    <property type="entry name" value="Ribokinase-like"/>
</dbReference>
<evidence type="ECO:0000313" key="8">
    <source>
        <dbReference type="Proteomes" id="UP000249417"/>
    </source>
</evidence>
<dbReference type="PANTHER" id="PTHR12592:SF0">
    <property type="entry name" value="ATP-DEPENDENT (S)-NAD(P)H-HYDRATE DEHYDRATASE"/>
    <property type="match status" value="1"/>
</dbReference>
<evidence type="ECO:0000256" key="2">
    <source>
        <dbReference type="ARBA" id="ARBA00022840"/>
    </source>
</evidence>
<feature type="non-terminal residue" evidence="7">
    <location>
        <position position="1"/>
    </location>
</feature>
<dbReference type="GO" id="GO:0052856">
    <property type="term" value="F:NAD(P)HX epimerase activity"/>
    <property type="evidence" value="ECO:0007669"/>
    <property type="project" value="TreeGrafter"/>
</dbReference>
<dbReference type="SUPFAM" id="SSF53613">
    <property type="entry name" value="Ribokinase-like"/>
    <property type="match status" value="1"/>
</dbReference>
<dbReference type="PROSITE" id="PS51383">
    <property type="entry name" value="YJEF_C_3"/>
    <property type="match status" value="1"/>
</dbReference>